<keyword evidence="2" id="KW-0732">Signal</keyword>
<feature type="region of interest" description="Disordered" evidence="1">
    <location>
        <begin position="285"/>
        <end position="314"/>
    </location>
</feature>
<evidence type="ECO:0000256" key="1">
    <source>
        <dbReference type="SAM" id="MobiDB-lite"/>
    </source>
</evidence>
<evidence type="ECO:0000313" key="3">
    <source>
        <dbReference type="EMBL" id="KOO27953.1"/>
    </source>
</evidence>
<feature type="signal peptide" evidence="2">
    <location>
        <begin position="1"/>
        <end position="15"/>
    </location>
</feature>
<keyword evidence="4" id="KW-1185">Reference proteome</keyword>
<feature type="compositionally biased region" description="Acidic residues" evidence="1">
    <location>
        <begin position="301"/>
        <end position="314"/>
    </location>
</feature>
<name>A0A0M0JNZ3_9EUKA</name>
<dbReference type="Proteomes" id="UP000037460">
    <property type="component" value="Unassembled WGS sequence"/>
</dbReference>
<proteinExistence type="predicted"/>
<comment type="caution">
    <text evidence="3">The sequence shown here is derived from an EMBL/GenBank/DDBJ whole genome shotgun (WGS) entry which is preliminary data.</text>
</comment>
<accession>A0A0M0JNZ3</accession>
<evidence type="ECO:0000313" key="4">
    <source>
        <dbReference type="Proteomes" id="UP000037460"/>
    </source>
</evidence>
<dbReference type="AlphaFoldDB" id="A0A0M0JNZ3"/>
<organism evidence="3 4">
    <name type="scientific">Chrysochromulina tobinii</name>
    <dbReference type="NCBI Taxonomy" id="1460289"/>
    <lineage>
        <taxon>Eukaryota</taxon>
        <taxon>Haptista</taxon>
        <taxon>Haptophyta</taxon>
        <taxon>Prymnesiophyceae</taxon>
        <taxon>Prymnesiales</taxon>
        <taxon>Chrysochromulinaceae</taxon>
        <taxon>Chrysochromulina</taxon>
    </lineage>
</organism>
<evidence type="ECO:0000256" key="2">
    <source>
        <dbReference type="SAM" id="SignalP"/>
    </source>
</evidence>
<dbReference type="EMBL" id="JWZX01002640">
    <property type="protein sequence ID" value="KOO27953.1"/>
    <property type="molecule type" value="Genomic_DNA"/>
</dbReference>
<reference evidence="4" key="1">
    <citation type="journal article" date="2015" name="PLoS Genet.">
        <title>Genome Sequence and Transcriptome Analyses of Chrysochromulina tobin: Metabolic Tools for Enhanced Algal Fitness in the Prominent Order Prymnesiales (Haptophyceae).</title>
        <authorList>
            <person name="Hovde B.T."/>
            <person name="Deodato C.R."/>
            <person name="Hunsperger H.M."/>
            <person name="Ryken S.A."/>
            <person name="Yost W."/>
            <person name="Jha R.K."/>
            <person name="Patterson J."/>
            <person name="Monnat R.J. Jr."/>
            <person name="Barlow S.B."/>
            <person name="Starkenburg S.R."/>
            <person name="Cattolico R.A."/>
        </authorList>
    </citation>
    <scope>NUCLEOTIDE SEQUENCE</scope>
    <source>
        <strain evidence="4">CCMP291</strain>
    </source>
</reference>
<gene>
    <name evidence="3" type="ORF">Ctob_003246</name>
</gene>
<protein>
    <submittedName>
        <fullName evidence="3">Uncharacterized protein</fullName>
    </submittedName>
</protein>
<dbReference type="OrthoDB" id="201706at2759"/>
<sequence>MCSAVLLVVAALALRAPLEDRALGRAAVLRMALETTGILGGVAALATAAAALGAQGALLRRPLEFEADPLAAQLRSSNELAPSRRRLEAEWHALRREPAGREQTAAAAERLLRVRLALVAAEALAREDARLRELDAAVPAALIGELEAAATVLASSRVLSHEARAAVGWQWGACGWRHCGAQADASQALWKLRSNLGMLAALEARFYLDVAVRALDEVLQLCAAEGLLERSRLPRSEYVPRPALERLLAIDEEDTGYDGAHKVLGTRLRAEKQYELEERVLLEENEEAAEGLRDSHSMIELGEEDDGADEGQGG</sequence>
<feature type="chain" id="PRO_5012136065" evidence="2">
    <location>
        <begin position="16"/>
        <end position="314"/>
    </location>
</feature>